<protein>
    <submittedName>
        <fullName evidence="1">PTS galactitol transporter subunit IIB</fullName>
    </submittedName>
</protein>
<dbReference type="GO" id="GO:0009401">
    <property type="term" value="P:phosphoenolpyruvate-dependent sugar phosphotransferase system"/>
    <property type="evidence" value="ECO:0007669"/>
    <property type="project" value="InterPro"/>
</dbReference>
<dbReference type="InterPro" id="IPR036095">
    <property type="entry name" value="PTS_EIIB-like_sf"/>
</dbReference>
<dbReference type="Pfam" id="PF02302">
    <property type="entry name" value="PTS_IIB"/>
    <property type="match status" value="1"/>
</dbReference>
<dbReference type="Proteomes" id="UP000226191">
    <property type="component" value="Unassembled WGS sequence"/>
</dbReference>
<evidence type="ECO:0000313" key="2">
    <source>
        <dbReference type="Proteomes" id="UP000226191"/>
    </source>
</evidence>
<reference evidence="1 2" key="1">
    <citation type="submission" date="2017-02" db="EMBL/GenBank/DDBJ databases">
        <title>Prevalence of linear plasmids in Cutibacterium acnes isolates obtained from cancerous prostatic tissue.</title>
        <authorList>
            <person name="Davidsson S."/>
            <person name="Bruggemann H."/>
        </authorList>
    </citation>
    <scope>NUCLEOTIDE SEQUENCE [LARGE SCALE GENOMIC DNA]</scope>
    <source>
        <strain evidence="1 2">11-78</strain>
    </source>
</reference>
<evidence type="ECO:0000313" key="1">
    <source>
        <dbReference type="EMBL" id="PGF34970.1"/>
    </source>
</evidence>
<dbReference type="InterPro" id="IPR003501">
    <property type="entry name" value="PTS_EIIB_2/3"/>
</dbReference>
<dbReference type="GO" id="GO:0008982">
    <property type="term" value="F:protein-N(PI)-phosphohistidine-sugar phosphotransferase activity"/>
    <property type="evidence" value="ECO:0007669"/>
    <property type="project" value="InterPro"/>
</dbReference>
<gene>
    <name evidence="1" type="ORF">B1B09_04965</name>
</gene>
<dbReference type="Gene3D" id="3.40.50.2300">
    <property type="match status" value="1"/>
</dbReference>
<dbReference type="OrthoDB" id="3196672at2"/>
<organism evidence="1 2">
    <name type="scientific">Cutibacterium acnes</name>
    <name type="common">Propionibacterium acnes</name>
    <dbReference type="NCBI Taxonomy" id="1747"/>
    <lineage>
        <taxon>Bacteria</taxon>
        <taxon>Bacillati</taxon>
        <taxon>Actinomycetota</taxon>
        <taxon>Actinomycetes</taxon>
        <taxon>Propionibacteriales</taxon>
        <taxon>Propionibacteriaceae</taxon>
        <taxon>Cutibacterium</taxon>
    </lineage>
</organism>
<dbReference type="AlphaFoldDB" id="A0A2B7JEN4"/>
<dbReference type="PROSITE" id="PS51099">
    <property type="entry name" value="PTS_EIIB_TYPE_2"/>
    <property type="match status" value="1"/>
</dbReference>
<dbReference type="EMBL" id="MVCE01000002">
    <property type="protein sequence ID" value="PGF34970.1"/>
    <property type="molecule type" value="Genomic_DNA"/>
</dbReference>
<proteinExistence type="predicted"/>
<comment type="caution">
    <text evidence="1">The sequence shown here is derived from an EMBL/GenBank/DDBJ whole genome shotgun (WGS) entry which is preliminary data.</text>
</comment>
<dbReference type="RefSeq" id="WP_002517094.1">
    <property type="nucleotide sequence ID" value="NZ_AP022844.1"/>
</dbReference>
<name>A0A2B7JEN4_CUTAC</name>
<sequence>MIEKKILVCCGTGTATSVQVANKLQRLLRERGINARMEHCRVAEVPRVAERFSPDVIVSTTAVKQPTENVKMFRGVAFLTGVDEGQLADEIANALKS</sequence>
<dbReference type="GeneID" id="92856339"/>
<dbReference type="SUPFAM" id="SSF52794">
    <property type="entry name" value="PTS system IIB component-like"/>
    <property type="match status" value="1"/>
</dbReference>
<dbReference type="CDD" id="cd05566">
    <property type="entry name" value="PTS_IIB_galactitol"/>
    <property type="match status" value="1"/>
</dbReference>
<accession>A0A2B7JEN4</accession>
<dbReference type="InterPro" id="IPR013011">
    <property type="entry name" value="PTS_EIIB_2"/>
</dbReference>